<dbReference type="GO" id="GO:0003871">
    <property type="term" value="F:5-methyltetrahydropteroyltriglutamate-homocysteine S-methyltransferase activity"/>
    <property type="evidence" value="ECO:0007669"/>
    <property type="project" value="InterPro"/>
</dbReference>
<dbReference type="NCBIfam" id="NF006589">
    <property type="entry name" value="PRK09121.1"/>
    <property type="match status" value="1"/>
</dbReference>
<protein>
    <submittedName>
        <fullName evidence="5">Methionine synthase</fullName>
    </submittedName>
</protein>
<keyword evidence="3" id="KW-0862">Zinc</keyword>
<dbReference type="CDD" id="cd03311">
    <property type="entry name" value="CIMS_C_terminal_like"/>
    <property type="match status" value="1"/>
</dbReference>
<keyword evidence="2" id="KW-0479">Metal-binding</keyword>
<organism evidence="5 6">
    <name type="scientific">Saccharobesus litoralis</name>
    <dbReference type="NCBI Taxonomy" id="2172099"/>
    <lineage>
        <taxon>Bacteria</taxon>
        <taxon>Pseudomonadati</taxon>
        <taxon>Pseudomonadota</taxon>
        <taxon>Gammaproteobacteria</taxon>
        <taxon>Alteromonadales</taxon>
        <taxon>Alteromonadaceae</taxon>
        <taxon>Saccharobesus</taxon>
    </lineage>
</organism>
<evidence type="ECO:0000259" key="4">
    <source>
        <dbReference type="Pfam" id="PF01717"/>
    </source>
</evidence>
<evidence type="ECO:0000256" key="2">
    <source>
        <dbReference type="ARBA" id="ARBA00022723"/>
    </source>
</evidence>
<dbReference type="SUPFAM" id="SSF51726">
    <property type="entry name" value="UROD/MetE-like"/>
    <property type="match status" value="1"/>
</dbReference>
<name>A0A2S0VMX9_9ALTE</name>
<dbReference type="InterPro" id="IPR038071">
    <property type="entry name" value="UROD/MetE-like_sf"/>
</dbReference>
<dbReference type="Pfam" id="PF01717">
    <property type="entry name" value="Meth_synt_2"/>
    <property type="match status" value="1"/>
</dbReference>
<evidence type="ECO:0000313" key="6">
    <source>
        <dbReference type="Proteomes" id="UP000244441"/>
    </source>
</evidence>
<evidence type="ECO:0000256" key="1">
    <source>
        <dbReference type="ARBA" id="ARBA00001947"/>
    </source>
</evidence>
<sequence length="344" mass="38450">MKRLLPTSTAGSLPKPSWLAEPEKLWSPWKLKNQALIDGKQDALRIALQEQQSAGIDIVSDGEQTRQHFVTTFIENLSGVDFENKKTVRIRDRYDASVPGVVGPIARQKPVFVEDAKFLRSQTKQPIKWALPGPMTMVDTLYDDYYQDRKTLAFEFAKALNAEAKELEAAGVDIIQFDEPAFNVFLDDVCDWGITALEKATQGLKCETAVHICYGYGIKANTDWKKTLGNEWRHYEQTFPALQQSSIDIVSLECHNGRVPLEVLEMIRGKKVMVGAIDVASEQIETPEEVAETLRSALKYVDANQLYPCTNCGMAPLPRHIARAKLNALSAGAAIVRQELEQAL</sequence>
<reference evidence="5 6" key="1">
    <citation type="submission" date="2018-01" db="EMBL/GenBank/DDBJ databases">
        <title>Genome sequence of a Cantenovulum-like bacteria.</title>
        <authorList>
            <person name="Tan W.R."/>
            <person name="Lau N.-S."/>
            <person name="Go F."/>
            <person name="Amirul A.-A.A."/>
        </authorList>
    </citation>
    <scope>NUCLEOTIDE SEQUENCE [LARGE SCALE GENOMIC DNA]</scope>
    <source>
        <strain evidence="5 6">CCB-QB4</strain>
    </source>
</reference>
<evidence type="ECO:0000313" key="5">
    <source>
        <dbReference type="EMBL" id="AWB65529.1"/>
    </source>
</evidence>
<dbReference type="RefSeq" id="WP_108601605.1">
    <property type="nucleotide sequence ID" value="NZ_CP026604.1"/>
</dbReference>
<dbReference type="Proteomes" id="UP000244441">
    <property type="component" value="Chromosome"/>
</dbReference>
<dbReference type="GO" id="GO:0008270">
    <property type="term" value="F:zinc ion binding"/>
    <property type="evidence" value="ECO:0007669"/>
    <property type="project" value="InterPro"/>
</dbReference>
<dbReference type="KEGG" id="cate:C2869_03360"/>
<keyword evidence="6" id="KW-1185">Reference proteome</keyword>
<comment type="cofactor">
    <cofactor evidence="1">
        <name>Zn(2+)</name>
        <dbReference type="ChEBI" id="CHEBI:29105"/>
    </cofactor>
</comment>
<dbReference type="InterPro" id="IPR016456">
    <property type="entry name" value="Met_Synthase_cat"/>
</dbReference>
<dbReference type="InterPro" id="IPR002629">
    <property type="entry name" value="Met_Synth_C/arc"/>
</dbReference>
<dbReference type="PIRSF" id="PIRSF005632">
    <property type="entry name" value="Met_synth_catalytic_prd"/>
    <property type="match status" value="1"/>
</dbReference>
<proteinExistence type="predicted"/>
<dbReference type="AlphaFoldDB" id="A0A2S0VMX9"/>
<dbReference type="Gene3D" id="3.20.20.210">
    <property type="match status" value="1"/>
</dbReference>
<dbReference type="PANTHER" id="PTHR30519">
    <property type="entry name" value="5-METHYLTETRAHYDROPTEROYLTRIGLUTAMATE--HOMOCYSTEINE METHYLTRANSFERASE"/>
    <property type="match status" value="1"/>
</dbReference>
<gene>
    <name evidence="5" type="ORF">C2869_03360</name>
</gene>
<accession>A0A2S0VMX9</accession>
<dbReference type="EMBL" id="CP026604">
    <property type="protein sequence ID" value="AWB65529.1"/>
    <property type="molecule type" value="Genomic_DNA"/>
</dbReference>
<dbReference type="GO" id="GO:0009086">
    <property type="term" value="P:methionine biosynthetic process"/>
    <property type="evidence" value="ECO:0007669"/>
    <property type="project" value="InterPro"/>
</dbReference>
<evidence type="ECO:0000256" key="3">
    <source>
        <dbReference type="ARBA" id="ARBA00022833"/>
    </source>
</evidence>
<feature type="domain" description="Cobalamin-independent methionine synthase MetE C-terminal/archaeal" evidence="4">
    <location>
        <begin position="5"/>
        <end position="329"/>
    </location>
</feature>
<dbReference type="OrthoDB" id="244285at2"/>